<evidence type="ECO:0000313" key="3">
    <source>
        <dbReference type="EMBL" id="KAF9968915.1"/>
    </source>
</evidence>
<comment type="caution">
    <text evidence="3">The sequence shown here is derived from an EMBL/GenBank/DDBJ whole genome shotgun (WGS) entry which is preliminary data.</text>
</comment>
<dbReference type="Proteomes" id="UP000749646">
    <property type="component" value="Unassembled WGS sequence"/>
</dbReference>
<keyword evidence="2" id="KW-0472">Membrane</keyword>
<evidence type="ECO:0000313" key="4">
    <source>
        <dbReference type="Proteomes" id="UP000749646"/>
    </source>
</evidence>
<gene>
    <name evidence="3" type="ORF">BGZ65_012505</name>
</gene>
<keyword evidence="2" id="KW-1133">Transmembrane helix</keyword>
<dbReference type="AlphaFoldDB" id="A0A9P6M7L1"/>
<feature type="transmembrane region" description="Helical" evidence="2">
    <location>
        <begin position="117"/>
        <end position="134"/>
    </location>
</feature>
<evidence type="ECO:0000256" key="1">
    <source>
        <dbReference type="SAM" id="MobiDB-lite"/>
    </source>
</evidence>
<organism evidence="3 4">
    <name type="scientific">Modicella reniformis</name>
    <dbReference type="NCBI Taxonomy" id="1440133"/>
    <lineage>
        <taxon>Eukaryota</taxon>
        <taxon>Fungi</taxon>
        <taxon>Fungi incertae sedis</taxon>
        <taxon>Mucoromycota</taxon>
        <taxon>Mortierellomycotina</taxon>
        <taxon>Mortierellomycetes</taxon>
        <taxon>Mortierellales</taxon>
        <taxon>Mortierellaceae</taxon>
        <taxon>Modicella</taxon>
    </lineage>
</organism>
<feature type="compositionally biased region" description="Low complexity" evidence="1">
    <location>
        <begin position="58"/>
        <end position="86"/>
    </location>
</feature>
<keyword evidence="2" id="KW-0812">Transmembrane</keyword>
<protein>
    <submittedName>
        <fullName evidence="3">Uncharacterized protein</fullName>
    </submittedName>
</protein>
<dbReference type="EMBL" id="JAAAHW010005411">
    <property type="protein sequence ID" value="KAF9968915.1"/>
    <property type="molecule type" value="Genomic_DNA"/>
</dbReference>
<evidence type="ECO:0000256" key="2">
    <source>
        <dbReference type="SAM" id="Phobius"/>
    </source>
</evidence>
<dbReference type="OrthoDB" id="10396149at2759"/>
<proteinExistence type="predicted"/>
<name>A0A9P6M7L1_9FUNG</name>
<keyword evidence="4" id="KW-1185">Reference proteome</keyword>
<feature type="region of interest" description="Disordered" evidence="1">
    <location>
        <begin position="43"/>
        <end position="87"/>
    </location>
</feature>
<feature type="non-terminal residue" evidence="3">
    <location>
        <position position="150"/>
    </location>
</feature>
<sequence length="150" mass="16882">MHEVNWGIKELEDHEKDPLISRDAIYHASMVLMPDEHSVSSAYQDAIDTLDRKRQPKASTAPPSSISSTTHGNSSSSPLPPQNNSNTLYKATIKKVVRKDDIKTMQSDYYRSFRTQILLFWIVVNGALVITISSDQLAPYLTLRDGSNLY</sequence>
<accession>A0A9P6M7L1</accession>
<reference evidence="3" key="1">
    <citation type="journal article" date="2020" name="Fungal Divers.">
        <title>Resolving the Mortierellaceae phylogeny through synthesis of multi-gene phylogenetics and phylogenomics.</title>
        <authorList>
            <person name="Vandepol N."/>
            <person name="Liber J."/>
            <person name="Desiro A."/>
            <person name="Na H."/>
            <person name="Kennedy M."/>
            <person name="Barry K."/>
            <person name="Grigoriev I.V."/>
            <person name="Miller A.N."/>
            <person name="O'Donnell K."/>
            <person name="Stajich J.E."/>
            <person name="Bonito G."/>
        </authorList>
    </citation>
    <scope>NUCLEOTIDE SEQUENCE</scope>
    <source>
        <strain evidence="3">MES-2147</strain>
    </source>
</reference>